<accession>A0ABP8CR93</accession>
<evidence type="ECO:0000256" key="1">
    <source>
        <dbReference type="ARBA" id="ARBA00023002"/>
    </source>
</evidence>
<dbReference type="InterPro" id="IPR029753">
    <property type="entry name" value="D-isomer_DH_CS"/>
</dbReference>
<dbReference type="InterPro" id="IPR036291">
    <property type="entry name" value="NAD(P)-bd_dom_sf"/>
</dbReference>
<dbReference type="SUPFAM" id="SSF51735">
    <property type="entry name" value="NAD(P)-binding Rossmann-fold domains"/>
    <property type="match status" value="1"/>
</dbReference>
<name>A0ABP8CR93_9ACTN</name>
<dbReference type="Proteomes" id="UP001501710">
    <property type="component" value="Unassembled WGS sequence"/>
</dbReference>
<keyword evidence="5" id="KW-1185">Reference proteome</keyword>
<gene>
    <name evidence="4" type="ORF">GCM10022254_72790</name>
</gene>
<evidence type="ECO:0000313" key="5">
    <source>
        <dbReference type="Proteomes" id="UP001501710"/>
    </source>
</evidence>
<dbReference type="CDD" id="cd05300">
    <property type="entry name" value="2-Hacid_dh_1"/>
    <property type="match status" value="1"/>
</dbReference>
<proteinExistence type="predicted"/>
<evidence type="ECO:0000259" key="3">
    <source>
        <dbReference type="Pfam" id="PF02826"/>
    </source>
</evidence>
<keyword evidence="1" id="KW-0560">Oxidoreductase</keyword>
<organism evidence="4 5">
    <name type="scientific">Actinomadura meridiana</name>
    <dbReference type="NCBI Taxonomy" id="559626"/>
    <lineage>
        <taxon>Bacteria</taxon>
        <taxon>Bacillati</taxon>
        <taxon>Actinomycetota</taxon>
        <taxon>Actinomycetes</taxon>
        <taxon>Streptosporangiales</taxon>
        <taxon>Thermomonosporaceae</taxon>
        <taxon>Actinomadura</taxon>
    </lineage>
</organism>
<protein>
    <submittedName>
        <fullName evidence="4">D-2-hydroxyacid dehydrogenase</fullName>
    </submittedName>
</protein>
<evidence type="ECO:0000313" key="4">
    <source>
        <dbReference type="EMBL" id="GAA4241935.1"/>
    </source>
</evidence>
<dbReference type="EMBL" id="BAABAS010000029">
    <property type="protein sequence ID" value="GAA4241935.1"/>
    <property type="molecule type" value="Genomic_DNA"/>
</dbReference>
<dbReference type="PROSITE" id="PS00671">
    <property type="entry name" value="D_2_HYDROXYACID_DH_3"/>
    <property type="match status" value="1"/>
</dbReference>
<dbReference type="InterPro" id="IPR006140">
    <property type="entry name" value="D-isomer_DH_NAD-bd"/>
</dbReference>
<dbReference type="PANTHER" id="PTHR43333">
    <property type="entry name" value="2-HACID_DH_C DOMAIN-CONTAINING PROTEIN"/>
    <property type="match status" value="1"/>
</dbReference>
<reference evidence="5" key="1">
    <citation type="journal article" date="2019" name="Int. J. Syst. Evol. Microbiol.">
        <title>The Global Catalogue of Microorganisms (GCM) 10K type strain sequencing project: providing services to taxonomists for standard genome sequencing and annotation.</title>
        <authorList>
            <consortium name="The Broad Institute Genomics Platform"/>
            <consortium name="The Broad Institute Genome Sequencing Center for Infectious Disease"/>
            <person name="Wu L."/>
            <person name="Ma J."/>
        </authorList>
    </citation>
    <scope>NUCLEOTIDE SEQUENCE [LARGE SCALE GENOMIC DNA]</scope>
    <source>
        <strain evidence="5">JCM 17440</strain>
    </source>
</reference>
<dbReference type="Pfam" id="PF02826">
    <property type="entry name" value="2-Hacid_dh_C"/>
    <property type="match status" value="1"/>
</dbReference>
<comment type="caution">
    <text evidence="4">The sequence shown here is derived from an EMBL/GenBank/DDBJ whole genome shotgun (WGS) entry which is preliminary data.</text>
</comment>
<dbReference type="SUPFAM" id="SSF52283">
    <property type="entry name" value="Formate/glycerate dehydrogenase catalytic domain-like"/>
    <property type="match status" value="1"/>
</dbReference>
<dbReference type="PANTHER" id="PTHR43333:SF1">
    <property type="entry name" value="D-ISOMER SPECIFIC 2-HYDROXYACID DEHYDROGENASE NAD-BINDING DOMAIN-CONTAINING PROTEIN"/>
    <property type="match status" value="1"/>
</dbReference>
<feature type="domain" description="D-isomer specific 2-hydroxyacid dehydrogenase NAD-binding" evidence="3">
    <location>
        <begin position="114"/>
        <end position="288"/>
    </location>
</feature>
<dbReference type="RefSeq" id="WP_344907118.1">
    <property type="nucleotide sequence ID" value="NZ_BAABAS010000029.1"/>
</dbReference>
<dbReference type="Gene3D" id="3.40.50.720">
    <property type="entry name" value="NAD(P)-binding Rossmann-like Domain"/>
    <property type="match status" value="2"/>
</dbReference>
<keyword evidence="2" id="KW-0520">NAD</keyword>
<evidence type="ECO:0000256" key="2">
    <source>
        <dbReference type="ARBA" id="ARBA00023027"/>
    </source>
</evidence>
<sequence>MEHVQPAPGGPPDVVVLTGDVPPPGIAAVERLARVRLVRESGLAEALPGADVLFVWDFLSDALAAAWPSSGGPGWVHIASAGVDRLLFPALVEGDTIVTNSRGVFDEPIAEYVLGLVLAFAKDLPATVRLQGERRWRHRETERITGARALVVGTGPIGRAIARRLSAAGLAVAGVGRTGRDGDPDLGTIHPMDRLDEAFAGADYVVLAAPLTDQTRGMIDATALARMRPSTRLVNVGRGALVVQDDLVTALRAGRIAGAALDVFEDEPLPRTSPLWDMPNVIVSPHMSGDVVGWRNELVRLFADNLERHLSGRPLRNVVDKRLGYVGTDSHAGSHQRG</sequence>